<dbReference type="Proteomes" id="UP000029436">
    <property type="component" value="Unassembled WGS sequence"/>
</dbReference>
<comment type="caution">
    <text evidence="2">The sequence shown here is derived from an EMBL/GenBank/DDBJ whole genome shotgun (WGS) entry which is preliminary data.</text>
</comment>
<dbReference type="RefSeq" id="WP_005975339.1">
    <property type="nucleotide sequence ID" value="NZ_JQHP01000013.1"/>
</dbReference>
<proteinExistence type="predicted"/>
<dbReference type="AlphaFoldDB" id="A0AAW3ECC5"/>
<accession>A0AAW3ECC5</accession>
<dbReference type="EMBL" id="JQOH01000011">
    <property type="protein sequence ID" value="KGA26913.1"/>
    <property type="molecule type" value="Genomic_DNA"/>
</dbReference>
<dbReference type="EMBL" id="JQHP01000013">
    <property type="protein sequence ID" value="KFX03225.1"/>
    <property type="molecule type" value="Genomic_DNA"/>
</dbReference>
<evidence type="ECO:0000313" key="5">
    <source>
        <dbReference type="Proteomes" id="UP000029436"/>
    </source>
</evidence>
<reference evidence="4 5" key="1">
    <citation type="submission" date="2014-08" db="EMBL/GenBank/DDBJ databases">
        <title>Genome sequences of NCPPB Pectobacterium isolates.</title>
        <authorList>
            <person name="Glover R.H."/>
            <person name="Sapp M."/>
            <person name="Elphinstone J."/>
        </authorList>
    </citation>
    <scope>NUCLEOTIDE SEQUENCE [LARGE SCALE GENOMIC DNA]</scope>
    <source>
        <strain evidence="2 4">NCPPB 3701</strain>
        <strain evidence="3 5">NCPPB3702</strain>
    </source>
</reference>
<name>A0AAW3ECC5_9GAMM</name>
<dbReference type="Proteomes" id="UP000029257">
    <property type="component" value="Unassembled WGS sequence"/>
</dbReference>
<dbReference type="InterPro" id="IPR028952">
    <property type="entry name" value="Imm63"/>
</dbReference>
<gene>
    <name evidence="2" type="ORF">JV38_20270</name>
    <name evidence="3" type="ORF">KU73_19590</name>
</gene>
<evidence type="ECO:0000313" key="3">
    <source>
        <dbReference type="EMBL" id="KGA26913.1"/>
    </source>
</evidence>
<sequence length="131" mass="15369">MKTIEELRAELLKIGQQLGGGVRPNYYFFIPDKPDGLATPYLEIHGEEYHFIVSERGIERERNVTLSDEDILYWFTDCGVRGMASSYAALNSSPDRTFRDVYFRRQYHLMFSIKPEWATRKHKEFAAILKL</sequence>
<keyword evidence="5" id="KW-1185">Reference proteome</keyword>
<evidence type="ECO:0000313" key="2">
    <source>
        <dbReference type="EMBL" id="KFX03225.1"/>
    </source>
</evidence>
<feature type="domain" description="Immunity protein 63" evidence="1">
    <location>
        <begin position="47"/>
        <end position="125"/>
    </location>
</feature>
<dbReference type="Pfam" id="PF15599">
    <property type="entry name" value="Imm63"/>
    <property type="match status" value="1"/>
</dbReference>
<evidence type="ECO:0000313" key="4">
    <source>
        <dbReference type="Proteomes" id="UP000029257"/>
    </source>
</evidence>
<organism evidence="2 4">
    <name type="scientific">Pectobacterium wasabiae</name>
    <dbReference type="NCBI Taxonomy" id="55208"/>
    <lineage>
        <taxon>Bacteria</taxon>
        <taxon>Pseudomonadati</taxon>
        <taxon>Pseudomonadota</taxon>
        <taxon>Gammaproteobacteria</taxon>
        <taxon>Enterobacterales</taxon>
        <taxon>Pectobacteriaceae</taxon>
        <taxon>Pectobacterium</taxon>
    </lineage>
</organism>
<protein>
    <recommendedName>
        <fullName evidence="1">Immunity protein 63 domain-containing protein</fullName>
    </recommendedName>
</protein>
<evidence type="ECO:0000259" key="1">
    <source>
        <dbReference type="Pfam" id="PF15599"/>
    </source>
</evidence>